<name>A0A1J7BXB3_FLAJO</name>
<evidence type="ECO:0008006" key="4">
    <source>
        <dbReference type="Google" id="ProtNLM"/>
    </source>
</evidence>
<dbReference type="SUPFAM" id="SSF56925">
    <property type="entry name" value="OMPA-like"/>
    <property type="match status" value="1"/>
</dbReference>
<protein>
    <recommendedName>
        <fullName evidence="4">Outer membrane protein beta-barrel domain-containing protein</fullName>
    </recommendedName>
</protein>
<feature type="signal peptide" evidence="1">
    <location>
        <begin position="1"/>
        <end position="18"/>
    </location>
</feature>
<keyword evidence="3" id="KW-1185">Reference proteome</keyword>
<dbReference type="Proteomes" id="UP000182826">
    <property type="component" value="Unassembled WGS sequence"/>
</dbReference>
<feature type="chain" id="PRO_5009643829" description="Outer membrane protein beta-barrel domain-containing protein" evidence="1">
    <location>
        <begin position="19"/>
        <end position="176"/>
    </location>
</feature>
<dbReference type="RefSeq" id="WP_071635249.1">
    <property type="nucleotide sequence ID" value="NZ_MLFK01000002.1"/>
</dbReference>
<dbReference type="AlphaFoldDB" id="A0A1J7BXB3"/>
<dbReference type="OrthoDB" id="952167at2"/>
<proteinExistence type="predicted"/>
<sequence length="176" mass="19235">MKKLLLAVVFLTTTIVSAQKGSVLLGGNVGYSYEKIGESKLENFEFSPKVGYQFADKWTAGVEGSIMNVKTTGLDKTEKYKIGGFVRYSVPLSEIFSVFADLGAGYQSTSLNDAKGMYANLTPALFINMKRGFGLNFSIGGINYDNLDGKNDPRQERLGFDFGKTFNIGVSKNFAL</sequence>
<organism evidence="2 3">
    <name type="scientific">Flavobacterium johnsoniae</name>
    <name type="common">Cytophaga johnsonae</name>
    <dbReference type="NCBI Taxonomy" id="986"/>
    <lineage>
        <taxon>Bacteria</taxon>
        <taxon>Pseudomonadati</taxon>
        <taxon>Bacteroidota</taxon>
        <taxon>Flavobacteriia</taxon>
        <taxon>Flavobacteriales</taxon>
        <taxon>Flavobacteriaceae</taxon>
        <taxon>Flavobacterium</taxon>
    </lineage>
</organism>
<evidence type="ECO:0000256" key="1">
    <source>
        <dbReference type="SAM" id="SignalP"/>
    </source>
</evidence>
<evidence type="ECO:0000313" key="2">
    <source>
        <dbReference type="EMBL" id="OIV43277.1"/>
    </source>
</evidence>
<dbReference type="Gene3D" id="2.40.160.20">
    <property type="match status" value="1"/>
</dbReference>
<dbReference type="InterPro" id="IPR011250">
    <property type="entry name" value="OMP/PagP_B-barrel"/>
</dbReference>
<dbReference type="EMBL" id="MLFK01000002">
    <property type="protein sequence ID" value="OIV43277.1"/>
    <property type="molecule type" value="Genomic_DNA"/>
</dbReference>
<keyword evidence="1" id="KW-0732">Signal</keyword>
<comment type="caution">
    <text evidence="2">The sequence shown here is derived from an EMBL/GenBank/DDBJ whole genome shotgun (WGS) entry which is preliminary data.</text>
</comment>
<evidence type="ECO:0000313" key="3">
    <source>
        <dbReference type="Proteomes" id="UP000182826"/>
    </source>
</evidence>
<reference evidence="2 3" key="1">
    <citation type="submission" date="2016-10" db="EMBL/GenBank/DDBJ databases">
        <title>Draft Genome Sequence of Rhizobacteria Flavobacterium johnsoniae CI04.</title>
        <authorList>
            <person name="Bravo J.I."/>
            <person name="Lozano G.L."/>
            <person name="Handelsman J."/>
        </authorList>
    </citation>
    <scope>NUCLEOTIDE SEQUENCE [LARGE SCALE GENOMIC DNA]</scope>
    <source>
        <strain evidence="2 3">CI04</strain>
    </source>
</reference>
<gene>
    <name evidence="2" type="ORF">BKM63_03440</name>
</gene>
<accession>A0A1J7BXB3</accession>